<dbReference type="AlphaFoldDB" id="A0AAV6YWB8"/>
<gene>
    <name evidence="1" type="ORF">GDO81_020925</name>
</gene>
<name>A0AAV6YWB8_ENGPU</name>
<sequence length="96" mass="11480">MFIFTNALSYVFIARLPLRFSLFYYMKRCRIQYCLSLQKIIEMNMCRTCFFQLSTESDIWNSFTAVLQGISELDIGHANILIRLMYNVQQCLCYFI</sequence>
<dbReference type="EMBL" id="WNYA01014724">
    <property type="protein sequence ID" value="KAG8539432.1"/>
    <property type="molecule type" value="Genomic_DNA"/>
</dbReference>
<dbReference type="Proteomes" id="UP000824782">
    <property type="component" value="Unassembled WGS sequence"/>
</dbReference>
<proteinExistence type="predicted"/>
<keyword evidence="2" id="KW-1185">Reference proteome</keyword>
<reference evidence="1" key="1">
    <citation type="thesis" date="2020" institute="ProQuest LLC" country="789 East Eisenhower Parkway, Ann Arbor, MI, USA">
        <title>Comparative Genomics and Chromosome Evolution.</title>
        <authorList>
            <person name="Mudd A.B."/>
        </authorList>
    </citation>
    <scope>NUCLEOTIDE SEQUENCE</scope>
    <source>
        <strain evidence="1">237g6f4</strain>
        <tissue evidence="1">Blood</tissue>
    </source>
</reference>
<organism evidence="1 2">
    <name type="scientific">Engystomops pustulosus</name>
    <name type="common">Tungara frog</name>
    <name type="synonym">Physalaemus pustulosus</name>
    <dbReference type="NCBI Taxonomy" id="76066"/>
    <lineage>
        <taxon>Eukaryota</taxon>
        <taxon>Metazoa</taxon>
        <taxon>Chordata</taxon>
        <taxon>Craniata</taxon>
        <taxon>Vertebrata</taxon>
        <taxon>Euteleostomi</taxon>
        <taxon>Amphibia</taxon>
        <taxon>Batrachia</taxon>
        <taxon>Anura</taxon>
        <taxon>Neobatrachia</taxon>
        <taxon>Hyloidea</taxon>
        <taxon>Leptodactylidae</taxon>
        <taxon>Leiuperinae</taxon>
        <taxon>Engystomops</taxon>
    </lineage>
</organism>
<evidence type="ECO:0000313" key="2">
    <source>
        <dbReference type="Proteomes" id="UP000824782"/>
    </source>
</evidence>
<evidence type="ECO:0000313" key="1">
    <source>
        <dbReference type="EMBL" id="KAG8539432.1"/>
    </source>
</evidence>
<accession>A0AAV6YWB8</accession>
<comment type="caution">
    <text evidence="1">The sequence shown here is derived from an EMBL/GenBank/DDBJ whole genome shotgun (WGS) entry which is preliminary data.</text>
</comment>
<protein>
    <submittedName>
        <fullName evidence="1">Uncharacterized protein</fullName>
    </submittedName>
</protein>